<reference evidence="4" key="2">
    <citation type="submission" date="2015-07" db="EMBL/GenBank/DDBJ databases">
        <title>Contrasting host-pathogen interactions and genome evolution in two generalist and specialist microsporidian pathogens of mosquitoes.</title>
        <authorList>
            <consortium name="The Broad Institute Genomics Platform"/>
            <consortium name="The Broad Institute Genome Sequencing Center for Infectious Disease"/>
            <person name="Cuomo C.A."/>
            <person name="Sanscrainte N.D."/>
            <person name="Goldberg J.M."/>
            <person name="Heiman D."/>
            <person name="Young S."/>
            <person name="Zeng Q."/>
            <person name="Becnel J.J."/>
            <person name="Birren B.W."/>
        </authorList>
    </citation>
    <scope>NUCLEOTIDE SEQUENCE [LARGE SCALE GENOMIC DNA]</scope>
    <source>
        <strain evidence="4">USNM 41457</strain>
    </source>
</reference>
<feature type="region of interest" description="Disordered" evidence="1">
    <location>
        <begin position="166"/>
        <end position="198"/>
    </location>
</feature>
<keyword evidence="2" id="KW-1133">Transmembrane helix</keyword>
<keyword evidence="2" id="KW-0472">Membrane</keyword>
<dbReference type="AlphaFoldDB" id="J8ZQN2"/>
<evidence type="ECO:0000256" key="1">
    <source>
        <dbReference type="SAM" id="MobiDB-lite"/>
    </source>
</evidence>
<feature type="compositionally biased region" description="Basic and acidic residues" evidence="1">
    <location>
        <begin position="188"/>
        <end position="198"/>
    </location>
</feature>
<keyword evidence="2" id="KW-0812">Transmembrane</keyword>
<reference evidence="3 4" key="1">
    <citation type="submission" date="2011-08" db="EMBL/GenBank/DDBJ databases">
        <authorList>
            <person name="Liu Z.J."/>
            <person name="Shi F.L."/>
            <person name="Lu J.Q."/>
            <person name="Li M."/>
            <person name="Wang Z.L."/>
        </authorList>
    </citation>
    <scope>NUCLEOTIDE SEQUENCE [LARGE SCALE GENOMIC DNA]</scope>
    <source>
        <strain evidence="3 4">USNM 41457</strain>
    </source>
</reference>
<evidence type="ECO:0000256" key="2">
    <source>
        <dbReference type="SAM" id="Phobius"/>
    </source>
</evidence>
<evidence type="ECO:0000313" key="4">
    <source>
        <dbReference type="Proteomes" id="UP000003163"/>
    </source>
</evidence>
<accession>J8ZQN2</accession>
<gene>
    <name evidence="3" type="ORF">EDEG_03533</name>
</gene>
<organism evidence="3 4">
    <name type="scientific">Edhazardia aedis (strain USNM 41457)</name>
    <name type="common">Microsporidian parasite</name>
    <dbReference type="NCBI Taxonomy" id="1003232"/>
    <lineage>
        <taxon>Eukaryota</taxon>
        <taxon>Fungi</taxon>
        <taxon>Fungi incertae sedis</taxon>
        <taxon>Microsporidia</taxon>
        <taxon>Edhazardia</taxon>
    </lineage>
</organism>
<keyword evidence="4" id="KW-1185">Reference proteome</keyword>
<dbReference type="HOGENOM" id="CLU_676186_0_0_1"/>
<sequence length="407" mass="47331">MRYNEINFSVRKMVVSFVGKLSLVVLYAVVFKTQDMRQSKSIEKVGRNSGSDVLVYFDWANDYKKLDDEEFRKFDDERTRQVQNVDENVYDSCSDSDNIFDDKNNVSDNNNLNTDQYNKFTPTFDNNIYQKEIHNEMKYRRDSEYRRNHKKIDKAEEERKYDLIEQENTSRHKQNIKDAVSEDGIVEQDNREDDRNNKKDEIEELAERNNPLIYNGILDDTRIEIISRMFTPNVNKNLLKNNNAIGDSDTENMSFVDSKGNIVNKNSKKDKSSIHSEKSIIDGRLCNTDGICKLVLGDKSKKKDIRYGNRSNKKGSVSRVDKNKHFRNRNVVKNKGIYRRVDSDSNNENDNSSSVSSNKKSKKVKKNTSKLVENRVKEKKNAAIDSRSVRVFGVVVLVITLLYLGIF</sequence>
<feature type="transmembrane region" description="Helical" evidence="2">
    <location>
        <begin position="12"/>
        <end position="31"/>
    </location>
</feature>
<feature type="compositionally biased region" description="Basic residues" evidence="1">
    <location>
        <begin position="359"/>
        <end position="368"/>
    </location>
</feature>
<dbReference type="Proteomes" id="UP000003163">
    <property type="component" value="Unassembled WGS sequence"/>
</dbReference>
<dbReference type="InParanoid" id="J8ZQN2"/>
<dbReference type="EMBL" id="AFBI03000095">
    <property type="protein sequence ID" value="EJW02023.1"/>
    <property type="molecule type" value="Genomic_DNA"/>
</dbReference>
<feature type="transmembrane region" description="Helical" evidence="2">
    <location>
        <begin position="389"/>
        <end position="406"/>
    </location>
</feature>
<dbReference type="VEuPathDB" id="MicrosporidiaDB:EDEG_03533"/>
<feature type="region of interest" description="Disordered" evidence="1">
    <location>
        <begin position="339"/>
        <end position="371"/>
    </location>
</feature>
<feature type="compositionally biased region" description="Low complexity" evidence="1">
    <location>
        <begin position="344"/>
        <end position="358"/>
    </location>
</feature>
<comment type="caution">
    <text evidence="3">The sequence shown here is derived from an EMBL/GenBank/DDBJ whole genome shotgun (WGS) entry which is preliminary data.</text>
</comment>
<evidence type="ECO:0000313" key="3">
    <source>
        <dbReference type="EMBL" id="EJW02023.1"/>
    </source>
</evidence>
<name>J8ZQN2_EDHAE</name>
<protein>
    <submittedName>
        <fullName evidence="3">Uncharacterized protein</fullName>
    </submittedName>
</protein>
<proteinExistence type="predicted"/>